<keyword evidence="7" id="KW-1185">Reference proteome</keyword>
<dbReference type="InterPro" id="IPR007318">
    <property type="entry name" value="Phopholipid_MeTrfase"/>
</dbReference>
<evidence type="ECO:0000313" key="7">
    <source>
        <dbReference type="Proteomes" id="UP000541583"/>
    </source>
</evidence>
<dbReference type="Proteomes" id="UP000541583">
    <property type="component" value="Unassembled WGS sequence"/>
</dbReference>
<dbReference type="Pfam" id="PF04191">
    <property type="entry name" value="PEMT"/>
    <property type="match status" value="1"/>
</dbReference>
<dbReference type="EMBL" id="JACHCB010000017">
    <property type="protein sequence ID" value="MBB6112194.1"/>
    <property type="molecule type" value="Genomic_DNA"/>
</dbReference>
<keyword evidence="4 5" id="KW-0472">Membrane</keyword>
<evidence type="ECO:0000313" key="6">
    <source>
        <dbReference type="EMBL" id="MBB6112194.1"/>
    </source>
</evidence>
<evidence type="ECO:0000256" key="3">
    <source>
        <dbReference type="ARBA" id="ARBA00022989"/>
    </source>
</evidence>
<dbReference type="PANTHER" id="PTHR43847">
    <property type="entry name" value="BLL3993 PROTEIN"/>
    <property type="match status" value="1"/>
</dbReference>
<dbReference type="Gene3D" id="1.20.120.1630">
    <property type="match status" value="1"/>
</dbReference>
<feature type="transmembrane region" description="Helical" evidence="5">
    <location>
        <begin position="12"/>
        <end position="33"/>
    </location>
</feature>
<comment type="subcellular location">
    <subcellularLocation>
        <location evidence="1">Endomembrane system</location>
        <topology evidence="1">Multi-pass membrane protein</topology>
    </subcellularLocation>
</comment>
<reference evidence="6 7" key="1">
    <citation type="submission" date="2020-08" db="EMBL/GenBank/DDBJ databases">
        <title>Genomic Encyclopedia of Type Strains, Phase IV (KMG-V): Genome sequencing to study the core and pangenomes of soil and plant-associated prokaryotes.</title>
        <authorList>
            <person name="Whitman W."/>
        </authorList>
    </citation>
    <scope>NUCLEOTIDE SEQUENCE [LARGE SCALE GENOMIC DNA]</scope>
    <source>
        <strain evidence="6 7">ANJLi2</strain>
    </source>
</reference>
<keyword evidence="3 5" id="KW-1133">Transmembrane helix</keyword>
<name>A0ABR6PR36_9SPHI</name>
<keyword evidence="2 5" id="KW-0812">Transmembrane</keyword>
<comment type="caution">
    <text evidence="6">The sequence shown here is derived from an EMBL/GenBank/DDBJ whole genome shotgun (WGS) entry which is preliminary data.</text>
</comment>
<proteinExistence type="predicted"/>
<feature type="transmembrane region" description="Helical" evidence="5">
    <location>
        <begin position="78"/>
        <end position="96"/>
    </location>
</feature>
<feature type="transmembrane region" description="Helical" evidence="5">
    <location>
        <begin position="39"/>
        <end position="57"/>
    </location>
</feature>
<dbReference type="InterPro" id="IPR052527">
    <property type="entry name" value="Metal_cation-efflux_comp"/>
</dbReference>
<organism evidence="6 7">
    <name type="scientific">Mucilaginibacter lappiensis</name>
    <dbReference type="NCBI Taxonomy" id="354630"/>
    <lineage>
        <taxon>Bacteria</taxon>
        <taxon>Pseudomonadati</taxon>
        <taxon>Bacteroidota</taxon>
        <taxon>Sphingobacteriia</taxon>
        <taxon>Sphingobacteriales</taxon>
        <taxon>Sphingobacteriaceae</taxon>
        <taxon>Mucilaginibacter</taxon>
    </lineage>
</organism>
<dbReference type="PANTHER" id="PTHR43847:SF1">
    <property type="entry name" value="BLL3993 PROTEIN"/>
    <property type="match status" value="1"/>
</dbReference>
<gene>
    <name evidence="6" type="ORF">HDF23_004969</name>
</gene>
<accession>A0ABR6PR36</accession>
<sequence>MKSKTLLTAKVSFMLMVFYAVLCCCLFIPAGTIRFYNGWIYFGIFFFWVNLLTFYFLSKNPQLIERRTQGEKEKVQQVIQSLNGLLFLAMLIIPGIDFRYRFSCVPLWLVVLSAIFVSLGFLIVFFVFKQNSYLASNIKAYQNQTVISTGLYSLVRHPMYSGAYLIILFGPLVLDSWLALLPAFMMGVLIILRTLNEEKVLSRDLNGYTAYCKQVRYRYFPWVW</sequence>
<evidence type="ECO:0000256" key="4">
    <source>
        <dbReference type="ARBA" id="ARBA00023136"/>
    </source>
</evidence>
<protein>
    <submittedName>
        <fullName evidence="6">Protein-S-isoprenylcysteine O-methyltransferase Ste14</fullName>
    </submittedName>
</protein>
<evidence type="ECO:0000256" key="1">
    <source>
        <dbReference type="ARBA" id="ARBA00004127"/>
    </source>
</evidence>
<evidence type="ECO:0000256" key="2">
    <source>
        <dbReference type="ARBA" id="ARBA00022692"/>
    </source>
</evidence>
<feature type="transmembrane region" description="Helical" evidence="5">
    <location>
        <begin position="108"/>
        <end position="128"/>
    </location>
</feature>
<dbReference type="RefSeq" id="WP_076377554.1">
    <property type="nucleotide sequence ID" value="NZ_FTMG01000017.1"/>
</dbReference>
<evidence type="ECO:0000256" key="5">
    <source>
        <dbReference type="SAM" id="Phobius"/>
    </source>
</evidence>